<keyword evidence="2" id="KW-1185">Reference proteome</keyword>
<evidence type="ECO:0000313" key="1">
    <source>
        <dbReference type="EMBL" id="KAJ2896205.1"/>
    </source>
</evidence>
<reference evidence="1" key="1">
    <citation type="submission" date="2022-07" db="EMBL/GenBank/DDBJ databases">
        <title>Phylogenomic reconstructions and comparative analyses of Kickxellomycotina fungi.</title>
        <authorList>
            <person name="Reynolds N.K."/>
            <person name="Stajich J.E."/>
            <person name="Barry K."/>
            <person name="Grigoriev I.V."/>
            <person name="Crous P."/>
            <person name="Smith M.E."/>
        </authorList>
    </citation>
    <scope>NUCLEOTIDE SEQUENCE</scope>
    <source>
        <strain evidence="1">CBS 190363</strain>
    </source>
</reference>
<sequence>YKVVEYLEGRSRNSFDADMTKHNEGKAILAPLLSVGPHWYAVAIASICDNCLIKFDYDSESVRVTYPAWPTDTPRWRLRKNHLAKWVIVSVPLWGDMCDGKFCDVLTRPEYEGVVFRSATILELHLNKDTVQAPTSASSPNPASTPAPAPVFTKEQVVSFARSVRSLTPAATCVTIAYEFVSDSSENASDLHSTLVTELYRGGITRMGIYSITGRSPLLSMTMLTGLTSIVQG</sequence>
<comment type="caution">
    <text evidence="1">The sequence shown here is derived from an EMBL/GenBank/DDBJ whole genome shotgun (WGS) entry which is preliminary data.</text>
</comment>
<evidence type="ECO:0000313" key="2">
    <source>
        <dbReference type="Proteomes" id="UP001139981"/>
    </source>
</evidence>
<name>A0ACC1M665_9FUNG</name>
<dbReference type="EMBL" id="JANBVB010000217">
    <property type="protein sequence ID" value="KAJ2896205.1"/>
    <property type="molecule type" value="Genomic_DNA"/>
</dbReference>
<protein>
    <submittedName>
        <fullName evidence="1">Uncharacterized protein</fullName>
    </submittedName>
</protein>
<organism evidence="1 2">
    <name type="scientific">Coemansia aciculifera</name>
    <dbReference type="NCBI Taxonomy" id="417176"/>
    <lineage>
        <taxon>Eukaryota</taxon>
        <taxon>Fungi</taxon>
        <taxon>Fungi incertae sedis</taxon>
        <taxon>Zoopagomycota</taxon>
        <taxon>Kickxellomycotina</taxon>
        <taxon>Kickxellomycetes</taxon>
        <taxon>Kickxellales</taxon>
        <taxon>Kickxellaceae</taxon>
        <taxon>Coemansia</taxon>
    </lineage>
</organism>
<proteinExistence type="predicted"/>
<feature type="non-terminal residue" evidence="1">
    <location>
        <position position="233"/>
    </location>
</feature>
<gene>
    <name evidence="1" type="ORF">IWW38_002089</name>
</gene>
<feature type="non-terminal residue" evidence="1">
    <location>
        <position position="1"/>
    </location>
</feature>
<accession>A0ACC1M665</accession>
<dbReference type="Proteomes" id="UP001139981">
    <property type="component" value="Unassembled WGS sequence"/>
</dbReference>